<feature type="region of interest" description="Disordered" evidence="1">
    <location>
        <begin position="1"/>
        <end position="67"/>
    </location>
</feature>
<reference evidence="2" key="1">
    <citation type="journal article" date="2020" name="Stud. Mycol.">
        <title>101 Dothideomycetes genomes: a test case for predicting lifestyles and emergence of pathogens.</title>
        <authorList>
            <person name="Haridas S."/>
            <person name="Albert R."/>
            <person name="Binder M."/>
            <person name="Bloem J."/>
            <person name="Labutti K."/>
            <person name="Salamov A."/>
            <person name="Andreopoulos B."/>
            <person name="Baker S."/>
            <person name="Barry K."/>
            <person name="Bills G."/>
            <person name="Bluhm B."/>
            <person name="Cannon C."/>
            <person name="Castanera R."/>
            <person name="Culley D."/>
            <person name="Daum C."/>
            <person name="Ezra D."/>
            <person name="Gonzalez J."/>
            <person name="Henrissat B."/>
            <person name="Kuo A."/>
            <person name="Liang C."/>
            <person name="Lipzen A."/>
            <person name="Lutzoni F."/>
            <person name="Magnuson J."/>
            <person name="Mondo S."/>
            <person name="Nolan M."/>
            <person name="Ohm R."/>
            <person name="Pangilinan J."/>
            <person name="Park H.-J."/>
            <person name="Ramirez L."/>
            <person name="Alfaro M."/>
            <person name="Sun H."/>
            <person name="Tritt A."/>
            <person name="Yoshinaga Y."/>
            <person name="Zwiers L.-H."/>
            <person name="Turgeon B."/>
            <person name="Goodwin S."/>
            <person name="Spatafora J."/>
            <person name="Crous P."/>
            <person name="Grigoriev I."/>
        </authorList>
    </citation>
    <scope>NUCLEOTIDE SEQUENCE</scope>
    <source>
        <strain evidence="2">CBS 125425</strain>
    </source>
</reference>
<proteinExistence type="predicted"/>
<evidence type="ECO:0000313" key="3">
    <source>
        <dbReference type="Proteomes" id="UP000799444"/>
    </source>
</evidence>
<organism evidence="2 3">
    <name type="scientific">Polyplosphaeria fusca</name>
    <dbReference type="NCBI Taxonomy" id="682080"/>
    <lineage>
        <taxon>Eukaryota</taxon>
        <taxon>Fungi</taxon>
        <taxon>Dikarya</taxon>
        <taxon>Ascomycota</taxon>
        <taxon>Pezizomycotina</taxon>
        <taxon>Dothideomycetes</taxon>
        <taxon>Pleosporomycetidae</taxon>
        <taxon>Pleosporales</taxon>
        <taxon>Tetraplosphaeriaceae</taxon>
        <taxon>Polyplosphaeria</taxon>
    </lineage>
</organism>
<feature type="compositionally biased region" description="Basic residues" evidence="1">
    <location>
        <begin position="38"/>
        <end position="48"/>
    </location>
</feature>
<protein>
    <submittedName>
        <fullName evidence="2">Uncharacterized protein</fullName>
    </submittedName>
</protein>
<evidence type="ECO:0000313" key="2">
    <source>
        <dbReference type="EMBL" id="KAF2738774.1"/>
    </source>
</evidence>
<keyword evidence="3" id="KW-1185">Reference proteome</keyword>
<name>A0A9P4R4U1_9PLEO</name>
<dbReference type="EMBL" id="ML996107">
    <property type="protein sequence ID" value="KAF2738774.1"/>
    <property type="molecule type" value="Genomic_DNA"/>
</dbReference>
<comment type="caution">
    <text evidence="2">The sequence shown here is derived from an EMBL/GenBank/DDBJ whole genome shotgun (WGS) entry which is preliminary data.</text>
</comment>
<evidence type="ECO:0000256" key="1">
    <source>
        <dbReference type="SAM" id="MobiDB-lite"/>
    </source>
</evidence>
<accession>A0A9P4R4U1</accession>
<sequence length="265" mass="28748">MDASTTGRARAGGDLAQASGGKAQGTASQSGPPIRGPRQAKGRHRQGRRQPLAGHEATSDGTVSPPVLHPRALFRAHLLSIMTTTSARGQASPVMAACLVASHRSRNSGPPSLLCCTAQSTTLPQPQTYLAPRNPAHIPSRVTRRCAFFRLRCPPRLRRTQRRHLPRPPAGTMSSCNQVSALRMDLKRGSDVFRYAILRFHVWTAIVCPSQLSSCSCESCSSSIYMACLSFWKRATTRAGRRAVTFHRPVHAVGVVCYTSVPFIP</sequence>
<dbReference type="Proteomes" id="UP000799444">
    <property type="component" value="Unassembled WGS sequence"/>
</dbReference>
<dbReference type="AlphaFoldDB" id="A0A9P4R4U1"/>
<gene>
    <name evidence="2" type="ORF">EJ04DRAFT_520111</name>
</gene>